<dbReference type="EMBL" id="BARV01012848">
    <property type="protein sequence ID" value="GAI08664.1"/>
    <property type="molecule type" value="Genomic_DNA"/>
</dbReference>
<feature type="non-terminal residue" evidence="1">
    <location>
        <position position="1"/>
    </location>
</feature>
<name>X1MQL0_9ZZZZ</name>
<protein>
    <submittedName>
        <fullName evidence="1">Uncharacterized protein</fullName>
    </submittedName>
</protein>
<proteinExistence type="predicted"/>
<accession>X1MQL0</accession>
<dbReference type="AlphaFoldDB" id="X1MQL0"/>
<organism evidence="1">
    <name type="scientific">marine sediment metagenome</name>
    <dbReference type="NCBI Taxonomy" id="412755"/>
    <lineage>
        <taxon>unclassified sequences</taxon>
        <taxon>metagenomes</taxon>
        <taxon>ecological metagenomes</taxon>
    </lineage>
</organism>
<reference evidence="1" key="1">
    <citation type="journal article" date="2014" name="Front. Microbiol.">
        <title>High frequency of phylogenetically diverse reductive dehalogenase-homologous genes in deep subseafloor sedimentary metagenomes.</title>
        <authorList>
            <person name="Kawai M."/>
            <person name="Futagami T."/>
            <person name="Toyoda A."/>
            <person name="Takaki Y."/>
            <person name="Nishi S."/>
            <person name="Hori S."/>
            <person name="Arai W."/>
            <person name="Tsubouchi T."/>
            <person name="Morono Y."/>
            <person name="Uchiyama I."/>
            <person name="Ito T."/>
            <person name="Fujiyama A."/>
            <person name="Inagaki F."/>
            <person name="Takami H."/>
        </authorList>
    </citation>
    <scope>NUCLEOTIDE SEQUENCE</scope>
    <source>
        <strain evidence="1">Expedition CK06-06</strain>
    </source>
</reference>
<sequence length="34" mass="4011">QFFGGYHFSAADFVYRENGYSAMDYSFYLIEDLS</sequence>
<gene>
    <name evidence="1" type="ORF">S06H3_23576</name>
</gene>
<evidence type="ECO:0000313" key="1">
    <source>
        <dbReference type="EMBL" id="GAI08664.1"/>
    </source>
</evidence>
<comment type="caution">
    <text evidence="1">The sequence shown here is derived from an EMBL/GenBank/DDBJ whole genome shotgun (WGS) entry which is preliminary data.</text>
</comment>